<feature type="region of interest" description="Disordered" evidence="1">
    <location>
        <begin position="1"/>
        <end position="48"/>
    </location>
</feature>
<dbReference type="GeneID" id="89999601"/>
<dbReference type="RefSeq" id="XP_064730287.1">
    <property type="nucleotide sequence ID" value="XM_064874565.1"/>
</dbReference>
<name>A0ABR0RNJ7_9EURO</name>
<evidence type="ECO:0000256" key="1">
    <source>
        <dbReference type="SAM" id="MobiDB-lite"/>
    </source>
</evidence>
<gene>
    <name evidence="2" type="ORF">PMZ80_006152</name>
</gene>
<keyword evidence="3" id="KW-1185">Reference proteome</keyword>
<evidence type="ECO:0000313" key="3">
    <source>
        <dbReference type="Proteomes" id="UP001334248"/>
    </source>
</evidence>
<feature type="compositionally biased region" description="Basic and acidic residues" evidence="1">
    <location>
        <begin position="1"/>
        <end position="14"/>
    </location>
</feature>
<dbReference type="Proteomes" id="UP001334248">
    <property type="component" value="Unassembled WGS sequence"/>
</dbReference>
<sequence length="180" mass="20242">MTEEVPKPKKHDAIEASTSQTGVAKPDFAGSPSTQQAGPSTAHSDDTVDAQEEEFNLVNRAKSEFLSHPGIMREIFEEPTSIVWFYYYDDSTLAAKELVKNNEDINTVDHMDVFDGEGFIVVKLFPAKWHELESRPYVPGSESDLRRGEHFVVVAGRPFKVWKAIRVDGELQFSDDPAIR</sequence>
<evidence type="ECO:0000313" key="2">
    <source>
        <dbReference type="EMBL" id="KAK5942197.1"/>
    </source>
</evidence>
<proteinExistence type="predicted"/>
<comment type="caution">
    <text evidence="2">The sequence shown here is derived from an EMBL/GenBank/DDBJ whole genome shotgun (WGS) entry which is preliminary data.</text>
</comment>
<accession>A0ABR0RNJ7</accession>
<dbReference type="EMBL" id="JAVHJV010000006">
    <property type="protein sequence ID" value="KAK5942197.1"/>
    <property type="molecule type" value="Genomic_DNA"/>
</dbReference>
<reference evidence="2 3" key="1">
    <citation type="journal article" date="2023" name="Res Sq">
        <title>Genomic and morphological characterization of Knufia obscura isolated from the Mars 2020 spacecraft assembly facility.</title>
        <authorList>
            <person name="Chander A.M."/>
            <person name="Teixeira M.M."/>
            <person name="Singh N.K."/>
            <person name="Williams M.P."/>
            <person name="Parker C.W."/>
            <person name="Leo P."/>
            <person name="Stajich J.E."/>
            <person name="Torok T."/>
            <person name="Tighe S."/>
            <person name="Mason C.E."/>
            <person name="Venkateswaran K."/>
        </authorList>
    </citation>
    <scope>NUCLEOTIDE SEQUENCE [LARGE SCALE GENOMIC DNA]</scope>
    <source>
        <strain evidence="2 3">CCFEE 5817</strain>
    </source>
</reference>
<organism evidence="2 3">
    <name type="scientific">Knufia obscura</name>
    <dbReference type="NCBI Taxonomy" id="1635080"/>
    <lineage>
        <taxon>Eukaryota</taxon>
        <taxon>Fungi</taxon>
        <taxon>Dikarya</taxon>
        <taxon>Ascomycota</taxon>
        <taxon>Pezizomycotina</taxon>
        <taxon>Eurotiomycetes</taxon>
        <taxon>Chaetothyriomycetidae</taxon>
        <taxon>Chaetothyriales</taxon>
        <taxon>Trichomeriaceae</taxon>
        <taxon>Knufia</taxon>
    </lineage>
</organism>
<protein>
    <submittedName>
        <fullName evidence="2">Uncharacterized protein</fullName>
    </submittedName>
</protein>
<feature type="compositionally biased region" description="Polar residues" evidence="1">
    <location>
        <begin position="31"/>
        <end position="42"/>
    </location>
</feature>